<dbReference type="GO" id="GO:0008270">
    <property type="term" value="F:zinc ion binding"/>
    <property type="evidence" value="ECO:0007669"/>
    <property type="project" value="UniProtKB-KW"/>
</dbReference>
<dbReference type="EMBL" id="SDMP01000002">
    <property type="protein sequence ID" value="RYR74837.1"/>
    <property type="molecule type" value="Genomic_DNA"/>
</dbReference>
<organism evidence="7 8">
    <name type="scientific">Arachis hypogaea</name>
    <name type="common">Peanut</name>
    <dbReference type="NCBI Taxonomy" id="3818"/>
    <lineage>
        <taxon>Eukaryota</taxon>
        <taxon>Viridiplantae</taxon>
        <taxon>Streptophyta</taxon>
        <taxon>Embryophyta</taxon>
        <taxon>Tracheophyta</taxon>
        <taxon>Spermatophyta</taxon>
        <taxon>Magnoliopsida</taxon>
        <taxon>eudicotyledons</taxon>
        <taxon>Gunneridae</taxon>
        <taxon>Pentapetalae</taxon>
        <taxon>rosids</taxon>
        <taxon>fabids</taxon>
        <taxon>Fabales</taxon>
        <taxon>Fabaceae</taxon>
        <taxon>Papilionoideae</taxon>
        <taxon>50 kb inversion clade</taxon>
        <taxon>dalbergioids sensu lato</taxon>
        <taxon>Dalbergieae</taxon>
        <taxon>Pterocarpus clade</taxon>
        <taxon>Arachis</taxon>
    </lineage>
</organism>
<evidence type="ECO:0000313" key="7">
    <source>
        <dbReference type="EMBL" id="RYR74837.1"/>
    </source>
</evidence>
<evidence type="ECO:0000256" key="2">
    <source>
        <dbReference type="ARBA" id="ARBA00022771"/>
    </source>
</evidence>
<evidence type="ECO:0000256" key="3">
    <source>
        <dbReference type="ARBA" id="ARBA00022833"/>
    </source>
</evidence>
<sequence length="766" mass="87647">MDEAAFGIEYLDGDGDLGNNVRDSGLTRPEEVMEMLFNSPDEAARFYEQYSRGKGFAMRVGKKLRNKNGDIVRYTYLCNREGFRQKKWVELEGRKREHKVVTRCGCMAEMHIKQNGQMGKWYVSRFVDDHNHELLPPKLVEYLPPHRKMSDVDVAHMDSLRQVGISVPKIYESLAAQAGGFDHIPFTKRDMYNEVRRQRGMRKGDVNATIRYFEAGAKADEKLFWRCQVSADQHMCDLFWCDGRSQDDYKIFGDVLAFDATYGRNKYNLPVIIFSGVNHHNQTCVFGAAMVSCETQATYVWVLQKLLECMEGKAPKAVITDGDRSMRMAINEVFPEAHHRLCAWHLLKNATTNVCLPRFTTLFRYCMLADIEIEEFEKHWEAMLDECGVRDVEWVQDTYRNKLYWATAYIRGRFFAGIRTTSRCESLHAKLGRFVERRYGILNFVTNFQRCVEFLRDNEDEMDFRSSYGTPVLQTQFPELEKSGAMKYTREIFSRFRESLKRCVRITVVESQPCEGSTIYVTQKYMRPGRKWNVMHVLASDKYTCSCQRMESFGLPCVHILSVLVRLDVGSLPDTLVLERWTKSAKFGLYDDIAGDKMVDIAALYRMRMETFLQHCKRLARLICNNDDLFKLYTEQIVQEATNLESMNDSGNSVGVGGGGNNGRVLDPIGVRTKGTGRGNVQVGARGVKRRKCSTCGVVGHRRTQCPNRANMSVPNSQYEVPQMVSQSAARAEFPPVKNIGVQDCYRPSAADTSDFRAAVGGCSPK</sequence>
<dbReference type="Pfam" id="PF04434">
    <property type="entry name" value="SWIM"/>
    <property type="match status" value="1"/>
</dbReference>
<dbReference type="STRING" id="3818.A0A445EHC2"/>
<keyword evidence="8" id="KW-1185">Reference proteome</keyword>
<dbReference type="Pfam" id="PF03101">
    <property type="entry name" value="FAR1"/>
    <property type="match status" value="1"/>
</dbReference>
<dbReference type="SUPFAM" id="SSF57756">
    <property type="entry name" value="Retrovirus zinc finger-like domains"/>
    <property type="match status" value="1"/>
</dbReference>
<evidence type="ECO:0000313" key="8">
    <source>
        <dbReference type="Proteomes" id="UP000289738"/>
    </source>
</evidence>
<feature type="domain" description="CCHC-type" evidence="5">
    <location>
        <begin position="691"/>
        <end position="708"/>
    </location>
</feature>
<dbReference type="Pfam" id="PF10551">
    <property type="entry name" value="MULE"/>
    <property type="match status" value="1"/>
</dbReference>
<keyword evidence="3" id="KW-0862">Zinc</keyword>
<dbReference type="PROSITE" id="PS50966">
    <property type="entry name" value="ZF_SWIM"/>
    <property type="match status" value="1"/>
</dbReference>
<evidence type="ECO:0000256" key="1">
    <source>
        <dbReference type="ARBA" id="ARBA00022723"/>
    </source>
</evidence>
<dbReference type="GO" id="GO:0003676">
    <property type="term" value="F:nucleic acid binding"/>
    <property type="evidence" value="ECO:0007669"/>
    <property type="project" value="InterPro"/>
</dbReference>
<evidence type="ECO:0000259" key="6">
    <source>
        <dbReference type="PROSITE" id="PS50966"/>
    </source>
</evidence>
<accession>A0A445EHC2</accession>
<feature type="domain" description="SWIM-type" evidence="6">
    <location>
        <begin position="535"/>
        <end position="568"/>
    </location>
</feature>
<dbReference type="InterPro" id="IPR004330">
    <property type="entry name" value="FAR1_DNA_bnd_dom"/>
</dbReference>
<protein>
    <submittedName>
        <fullName evidence="7">Uncharacterized protein</fullName>
    </submittedName>
</protein>
<reference evidence="7 8" key="1">
    <citation type="submission" date="2019-01" db="EMBL/GenBank/DDBJ databases">
        <title>Sequencing of cultivated peanut Arachis hypogaea provides insights into genome evolution and oil improvement.</title>
        <authorList>
            <person name="Chen X."/>
        </authorList>
    </citation>
    <scope>NUCLEOTIDE SEQUENCE [LARGE SCALE GENOMIC DNA]</scope>
    <source>
        <strain evidence="8">cv. Fuhuasheng</strain>
        <tissue evidence="7">Leaves</tissue>
    </source>
</reference>
<evidence type="ECO:0000256" key="4">
    <source>
        <dbReference type="PROSITE-ProRule" id="PRU00047"/>
    </source>
</evidence>
<dbReference type="InterPro" id="IPR036875">
    <property type="entry name" value="Znf_CCHC_sf"/>
</dbReference>
<dbReference type="PANTHER" id="PTHR47718:SF15">
    <property type="entry name" value="PROTEIN FAR1-RELATED SEQUENCE 5-LIKE"/>
    <property type="match status" value="1"/>
</dbReference>
<dbReference type="SMART" id="SM00575">
    <property type="entry name" value="ZnF_PMZ"/>
    <property type="match status" value="1"/>
</dbReference>
<dbReference type="InterPro" id="IPR018289">
    <property type="entry name" value="MULE_transposase_dom"/>
</dbReference>
<gene>
    <name evidence="7" type="ORF">Ahy_A02g009546</name>
</gene>
<dbReference type="AlphaFoldDB" id="A0A445EHC2"/>
<dbReference type="Proteomes" id="UP000289738">
    <property type="component" value="Chromosome A02"/>
</dbReference>
<name>A0A445EHC2_ARAHY</name>
<keyword evidence="1" id="KW-0479">Metal-binding</keyword>
<dbReference type="InterPro" id="IPR001878">
    <property type="entry name" value="Znf_CCHC"/>
</dbReference>
<evidence type="ECO:0000259" key="5">
    <source>
        <dbReference type="PROSITE" id="PS50158"/>
    </source>
</evidence>
<dbReference type="PANTHER" id="PTHR47718">
    <property type="entry name" value="OS01G0519700 PROTEIN"/>
    <property type="match status" value="1"/>
</dbReference>
<keyword evidence="2 4" id="KW-0863">Zinc-finger</keyword>
<dbReference type="InterPro" id="IPR007527">
    <property type="entry name" value="Znf_SWIM"/>
</dbReference>
<dbReference type="PROSITE" id="PS50158">
    <property type="entry name" value="ZF_CCHC"/>
    <property type="match status" value="1"/>
</dbReference>
<proteinExistence type="predicted"/>
<dbReference type="InterPro" id="IPR006564">
    <property type="entry name" value="Znf_PMZ"/>
</dbReference>
<comment type="caution">
    <text evidence="7">The sequence shown here is derived from an EMBL/GenBank/DDBJ whole genome shotgun (WGS) entry which is preliminary data.</text>
</comment>